<dbReference type="EMBL" id="CP002568">
    <property type="protein sequence ID" value="ADZ71077.1"/>
    <property type="molecule type" value="Genomic_DNA"/>
</dbReference>
<dbReference type="AlphaFoldDB" id="F2J4D5"/>
<accession>F2J4D5</accession>
<name>F2J4D5_POLGS</name>
<keyword evidence="2" id="KW-1185">Reference proteome</keyword>
<sequence>MALNLRTLKPSDLSRLPTLIDTADGQAEFRVALITFLRPPLVDDDEAERDLVAVTARQLSRSGVLDRACRSGLHVDVHEVDPERLSAFLSELPDDTGTHLFAEPRQRLAGAS</sequence>
<proteinExistence type="predicted"/>
<evidence type="ECO:0000313" key="2">
    <source>
        <dbReference type="Proteomes" id="UP000008130"/>
    </source>
</evidence>
<dbReference type="KEGG" id="pgv:SL003B_2654"/>
<reference evidence="1 2" key="1">
    <citation type="journal article" date="2011" name="J. Bacteriol.">
        <title>Complete genome sequence of Polymorphum gilvum SL003B-26A1T, a crude oil-degrading bacterium from oil-polluted saline soil.</title>
        <authorList>
            <person name="Li S.G."/>
            <person name="Tang Y.Q."/>
            <person name="Nie Y."/>
            <person name="Cai M."/>
            <person name="Wu X.L."/>
        </authorList>
    </citation>
    <scope>NUCLEOTIDE SEQUENCE [LARGE SCALE GENOMIC DNA]</scope>
    <source>
        <strain evidence="2">LMG 25793 / CGMCC 1.9160 / SL003B-26A1</strain>
    </source>
</reference>
<evidence type="ECO:0000313" key="1">
    <source>
        <dbReference type="EMBL" id="ADZ71077.1"/>
    </source>
</evidence>
<dbReference type="Proteomes" id="UP000008130">
    <property type="component" value="Chromosome"/>
</dbReference>
<organism evidence="1 2">
    <name type="scientific">Polymorphum gilvum (strain LMG 25793 / CGMCC 1.9160 / SL003B-26A1)</name>
    <dbReference type="NCBI Taxonomy" id="991905"/>
    <lineage>
        <taxon>Bacteria</taxon>
        <taxon>Pseudomonadati</taxon>
        <taxon>Pseudomonadota</taxon>
        <taxon>Alphaproteobacteria</taxon>
        <taxon>Rhodobacterales</taxon>
        <taxon>Paracoccaceae</taxon>
        <taxon>Polymorphum</taxon>
    </lineage>
</organism>
<dbReference type="HOGENOM" id="CLU_2143532_0_0_5"/>
<gene>
    <name evidence="1" type="ordered locus">SL003B_2654</name>
</gene>
<dbReference type="RefSeq" id="WP_013653391.1">
    <property type="nucleotide sequence ID" value="NC_015259.1"/>
</dbReference>
<protein>
    <submittedName>
        <fullName evidence="1">Uncharacterized protein</fullName>
    </submittedName>
</protein>